<organism evidence="17 18">
    <name type="scientific">Thalassotalea fonticola</name>
    <dbReference type="NCBI Taxonomy" id="3065649"/>
    <lineage>
        <taxon>Bacteria</taxon>
        <taxon>Pseudomonadati</taxon>
        <taxon>Pseudomonadota</taxon>
        <taxon>Gammaproteobacteria</taxon>
        <taxon>Alteromonadales</taxon>
        <taxon>Colwelliaceae</taxon>
        <taxon>Thalassotalea</taxon>
    </lineage>
</organism>
<sequence>MIYQGNGLSAQLLDDGIVELCFDAKGSVNALNIATLQEYKSAIIAIGECAQAKGVVVTSAKSTFIVGADITEFTELFKTPDDEIAGVFKSSSDIFDMFEDLNIPTIAAINGFALGGGCEVTLVCDYRVADTTASIGLPEVKLGLIPGFGGTVRLPRVIGIDNALEWMTTGKPYKAAKALEFGAVDAVVAPENLKSAAIEMLKDAISGQFDWQAKRKEKLVPVLLTPIEHAMSFNTAKGMIFAKAGKHYPAPMILANLLEESVKLERQGAMLLENAAFGQVAKTDACAAQVGLFLADQVVKGKAKKAGKMATKKVERAAVLGAGIMGGGIAYQSAYKGTPIVMKDINNAALDLGLTTAAGILTKLVDKGRLNAKKMAHTLNNITPTLSYDSVKDVDIIVEAVVENPKVKAAVLKEVEANVSDDAIITSNTSTISIDLLAESIAKPERFCGMHFFNPVNKMPLVEVIRGKDTSDDTVAAVVAYAAKMGKSAIVVNDCPGFYINRVLFPYFAGFSQLLLEGADFTAVDKIMEKQFGWPMGPAYLLDVVGLDTADHCTDVMANGFPTRMPKQENDPVKALYNDNRFGQKNGVGFYEYSKDKRGRPQKIASATSIELMSAMCADTIAFDKEEIIARLMTPMVNETIRCLEEGVVDTAAEADMGLIYGLGFPPFRGGPIRYLETVGLQSFIDTADKLTHLGEIYQVTDGLREMAKSGQSYFNTDVKTAK</sequence>
<dbReference type="InterPro" id="IPR006180">
    <property type="entry name" value="3-OHacyl-CoA_DH_CS"/>
</dbReference>
<dbReference type="CDD" id="cd06558">
    <property type="entry name" value="crotonase-like"/>
    <property type="match status" value="1"/>
</dbReference>
<comment type="similarity">
    <text evidence="3">In the N-terminal section; belongs to the enoyl-CoA hydratase/isomerase family.</text>
</comment>
<name>A0ABZ0GMQ3_9GAMM</name>
<evidence type="ECO:0000256" key="3">
    <source>
        <dbReference type="ARBA" id="ARBA00008750"/>
    </source>
</evidence>
<evidence type="ECO:0000256" key="10">
    <source>
        <dbReference type="ARBA" id="ARBA00023235"/>
    </source>
</evidence>
<keyword evidence="18" id="KW-1185">Reference proteome</keyword>
<keyword evidence="12" id="KW-0511">Multifunctional enzyme</keyword>
<dbReference type="Proteomes" id="UP001301442">
    <property type="component" value="Chromosome"/>
</dbReference>
<evidence type="ECO:0000256" key="13">
    <source>
        <dbReference type="ARBA" id="ARBA00049556"/>
    </source>
</evidence>
<feature type="domain" description="3-hydroxyacyl-CoA dehydrogenase C-terminal" evidence="15">
    <location>
        <begin position="497"/>
        <end position="593"/>
    </location>
</feature>
<keyword evidence="6" id="KW-0442">Lipid degradation</keyword>
<dbReference type="Pfam" id="PF02737">
    <property type="entry name" value="3HCDH_N"/>
    <property type="match status" value="1"/>
</dbReference>
<dbReference type="InterPro" id="IPR018376">
    <property type="entry name" value="Enoyl-CoA_hyd/isom_CS"/>
</dbReference>
<keyword evidence="10" id="KW-0413">Isomerase</keyword>
<dbReference type="SUPFAM" id="SSF48179">
    <property type="entry name" value="6-phosphogluconate dehydrogenase C-terminal domain-like"/>
    <property type="match status" value="2"/>
</dbReference>
<evidence type="ECO:0000256" key="9">
    <source>
        <dbReference type="ARBA" id="ARBA00023098"/>
    </source>
</evidence>
<evidence type="ECO:0000256" key="6">
    <source>
        <dbReference type="ARBA" id="ARBA00022963"/>
    </source>
</evidence>
<dbReference type="Pfam" id="PF00725">
    <property type="entry name" value="3HCDH"/>
    <property type="match status" value="1"/>
</dbReference>
<dbReference type="PANTHER" id="PTHR43612:SF3">
    <property type="entry name" value="TRIFUNCTIONAL ENZYME SUBUNIT ALPHA, MITOCHONDRIAL"/>
    <property type="match status" value="1"/>
</dbReference>
<gene>
    <name evidence="17" type="primary">fadB</name>
    <name evidence="17" type="ORF">RI844_17340</name>
</gene>
<evidence type="ECO:0000259" key="16">
    <source>
        <dbReference type="Pfam" id="PF02737"/>
    </source>
</evidence>
<accession>A0ABZ0GMQ3</accession>
<dbReference type="EC" id="4.2.1.17" evidence="4"/>
<dbReference type="InterPro" id="IPR029045">
    <property type="entry name" value="ClpP/crotonase-like_dom_sf"/>
</dbReference>
<evidence type="ECO:0000256" key="5">
    <source>
        <dbReference type="ARBA" id="ARBA00022832"/>
    </source>
</evidence>
<dbReference type="InterPro" id="IPR050136">
    <property type="entry name" value="FA_oxidation_alpha_subunit"/>
</dbReference>
<dbReference type="InterPro" id="IPR036291">
    <property type="entry name" value="NAD(P)-bd_dom_sf"/>
</dbReference>
<comment type="similarity">
    <text evidence="14">Belongs to the enoyl-CoA hydratase/isomerase family.</text>
</comment>
<reference evidence="17 18" key="1">
    <citation type="submission" date="2023-09" db="EMBL/GenBank/DDBJ databases">
        <authorList>
            <person name="Qi X."/>
        </authorList>
    </citation>
    <scope>NUCLEOTIDE SEQUENCE [LARGE SCALE GENOMIC DNA]</scope>
    <source>
        <strain evidence="17 18">S1-1</strain>
    </source>
</reference>
<dbReference type="InterPro" id="IPR006176">
    <property type="entry name" value="3-OHacyl-CoA_DH_NAD-bd"/>
</dbReference>
<evidence type="ECO:0000256" key="14">
    <source>
        <dbReference type="RuleBase" id="RU003707"/>
    </source>
</evidence>
<comment type="catalytic activity">
    <reaction evidence="13">
        <text>a (3S)-3-hydroxyacyl-CoA + NAD(+) = a 3-oxoacyl-CoA + NADH + H(+)</text>
        <dbReference type="Rhea" id="RHEA:22432"/>
        <dbReference type="ChEBI" id="CHEBI:15378"/>
        <dbReference type="ChEBI" id="CHEBI:57318"/>
        <dbReference type="ChEBI" id="CHEBI:57540"/>
        <dbReference type="ChEBI" id="CHEBI:57945"/>
        <dbReference type="ChEBI" id="CHEBI:90726"/>
        <dbReference type="EC" id="1.1.1.35"/>
    </reaction>
</comment>
<evidence type="ECO:0000256" key="7">
    <source>
        <dbReference type="ARBA" id="ARBA00023002"/>
    </source>
</evidence>
<protein>
    <recommendedName>
        <fullName evidence="4">enoyl-CoA hydratase</fullName>
        <ecNumber evidence="4">4.2.1.17</ecNumber>
    </recommendedName>
</protein>
<proteinExistence type="inferred from homology"/>
<dbReference type="RefSeq" id="WP_348395905.1">
    <property type="nucleotide sequence ID" value="NZ_CP136600.1"/>
</dbReference>
<evidence type="ECO:0000256" key="11">
    <source>
        <dbReference type="ARBA" id="ARBA00023239"/>
    </source>
</evidence>
<evidence type="ECO:0000313" key="17">
    <source>
        <dbReference type="EMBL" id="WOH37111.1"/>
    </source>
</evidence>
<dbReference type="PANTHER" id="PTHR43612">
    <property type="entry name" value="TRIFUNCTIONAL ENZYME SUBUNIT ALPHA"/>
    <property type="match status" value="1"/>
</dbReference>
<dbReference type="EMBL" id="CP136600">
    <property type="protein sequence ID" value="WOH37111.1"/>
    <property type="molecule type" value="Genomic_DNA"/>
</dbReference>
<comment type="similarity">
    <text evidence="2">In the central section; belongs to the 3-hydroxyacyl-CoA dehydrogenase family.</text>
</comment>
<evidence type="ECO:0000256" key="12">
    <source>
        <dbReference type="ARBA" id="ARBA00023268"/>
    </source>
</evidence>
<dbReference type="InterPro" id="IPR012799">
    <property type="entry name" value="FadB"/>
</dbReference>
<dbReference type="PROSITE" id="PS00166">
    <property type="entry name" value="ENOYL_COA_HYDRATASE"/>
    <property type="match status" value="1"/>
</dbReference>
<dbReference type="PROSITE" id="PS00067">
    <property type="entry name" value="3HCDH"/>
    <property type="match status" value="1"/>
</dbReference>
<dbReference type="InterPro" id="IPR001753">
    <property type="entry name" value="Enoyl-CoA_hydra/iso"/>
</dbReference>
<keyword evidence="8" id="KW-0520">NAD</keyword>
<keyword evidence="7" id="KW-0560">Oxidoreductase</keyword>
<dbReference type="NCBIfam" id="TIGR02437">
    <property type="entry name" value="FadB"/>
    <property type="match status" value="1"/>
</dbReference>
<keyword evidence="9" id="KW-0443">Lipid metabolism</keyword>
<dbReference type="Gene3D" id="3.40.50.720">
    <property type="entry name" value="NAD(P)-binding Rossmann-like Domain"/>
    <property type="match status" value="1"/>
</dbReference>
<dbReference type="Gene3D" id="1.10.1040.50">
    <property type="match status" value="1"/>
</dbReference>
<dbReference type="SUPFAM" id="SSF51735">
    <property type="entry name" value="NAD(P)-binding Rossmann-fold domains"/>
    <property type="match status" value="1"/>
</dbReference>
<dbReference type="SUPFAM" id="SSF52096">
    <property type="entry name" value="ClpP/crotonase"/>
    <property type="match status" value="1"/>
</dbReference>
<evidence type="ECO:0000256" key="8">
    <source>
        <dbReference type="ARBA" id="ARBA00023027"/>
    </source>
</evidence>
<dbReference type="Gene3D" id="3.90.226.10">
    <property type="entry name" value="2-enoyl-CoA Hydratase, Chain A, domain 1"/>
    <property type="match status" value="1"/>
</dbReference>
<evidence type="ECO:0000256" key="1">
    <source>
        <dbReference type="ARBA" id="ARBA00005005"/>
    </source>
</evidence>
<evidence type="ECO:0000259" key="15">
    <source>
        <dbReference type="Pfam" id="PF00725"/>
    </source>
</evidence>
<feature type="domain" description="3-hydroxyacyl-CoA dehydrogenase NAD binding" evidence="16">
    <location>
        <begin position="317"/>
        <end position="495"/>
    </location>
</feature>
<dbReference type="Pfam" id="PF00378">
    <property type="entry name" value="ECH_1"/>
    <property type="match status" value="1"/>
</dbReference>
<evidence type="ECO:0000256" key="2">
    <source>
        <dbReference type="ARBA" id="ARBA00007005"/>
    </source>
</evidence>
<keyword evidence="11" id="KW-0456">Lyase</keyword>
<keyword evidence="5" id="KW-0276">Fatty acid metabolism</keyword>
<dbReference type="InterPro" id="IPR006108">
    <property type="entry name" value="3HC_DH_C"/>
</dbReference>
<comment type="pathway">
    <text evidence="1">Lipid metabolism; fatty acid beta-oxidation.</text>
</comment>
<dbReference type="InterPro" id="IPR008927">
    <property type="entry name" value="6-PGluconate_DH-like_C_sf"/>
</dbReference>
<dbReference type="NCBIfam" id="NF008727">
    <property type="entry name" value="PRK11730.1"/>
    <property type="match status" value="1"/>
</dbReference>
<evidence type="ECO:0000256" key="4">
    <source>
        <dbReference type="ARBA" id="ARBA00012076"/>
    </source>
</evidence>
<evidence type="ECO:0000313" key="18">
    <source>
        <dbReference type="Proteomes" id="UP001301442"/>
    </source>
</evidence>